<keyword evidence="7" id="KW-0732">Signal</keyword>
<feature type="compositionally biased region" description="Polar residues" evidence="6">
    <location>
        <begin position="591"/>
        <end position="601"/>
    </location>
</feature>
<keyword evidence="4" id="KW-1133">Transmembrane helix</keyword>
<dbReference type="AlphaFoldDB" id="A0A409VYP1"/>
<keyword evidence="9" id="KW-1185">Reference proteome</keyword>
<comment type="caution">
    <text evidence="8">The sequence shown here is derived from an EMBL/GenBank/DDBJ whole genome shotgun (WGS) entry which is preliminary data.</text>
</comment>
<feature type="region of interest" description="Disordered" evidence="6">
    <location>
        <begin position="260"/>
        <end position="287"/>
    </location>
</feature>
<sequence length="614" mass="68446">MPLFVPILRLLMLFLNVYDSYKTLKQPPPSSRNGGKPSVRALTQRKRDMKGCLAVWIVWMCLTMYERVIESIVSLFIPFYDEFKSLVLVFLILTRARGAEPIYLHAIRPFLKPYTSTLDGALEVMLMFGDFLFALTTYPIRIALNWWQAKFGTAETSDAEQDINAQASSPENATDAPTPAQFPQKTQDKVCPNTVRPNLTEFTSIPTNNSLQTSSGPLTNQAGQPVDQPPSQPSIETKSTLQYEEVEEWRRYPAFPAAYPPTPLATNSRDLPTKSPFSTQLETMPEQDLPQQDFRQSLLPPREPLNPSHAGDMSDKHIFSFGIQPPSISFSPSHTSTNFDTEDSLEYNDDEEDDFNITLRTPLNPMGTLKADFPIRRLHSENSAISGISLRSALTTLDLGSLKTSSESESEPPSAIPSYETDSSSVIGKKRAHTHTHSPSTSPRVRQVHAQESISSHRRLARGSSQIAARKPSKPLSATRRRAIILPEDDDSEFVSTTGTEDSGVPEKAPILANQPPEEKRRKVSQPQPREVNVPRRKPVVRSLRQRTVHQTSPTQPRRLRSVVVPDSKRTVTYVPKTHAASASIRKTRHNVQSGPTSATISSDSLPPLPPKDK</sequence>
<comment type="subcellular location">
    <subcellularLocation>
        <location evidence="1">Membrane</location>
        <topology evidence="1">Multi-pass membrane protein</topology>
    </subcellularLocation>
</comment>
<protein>
    <recommendedName>
        <fullName evidence="10">Protein YOP1</fullName>
    </recommendedName>
</protein>
<keyword evidence="3" id="KW-0812">Transmembrane</keyword>
<evidence type="ECO:0000256" key="2">
    <source>
        <dbReference type="ARBA" id="ARBA00008573"/>
    </source>
</evidence>
<feature type="region of interest" description="Disordered" evidence="6">
    <location>
        <begin position="576"/>
        <end position="614"/>
    </location>
</feature>
<name>A0A409VYP1_9AGAR</name>
<dbReference type="PANTHER" id="PTHR12300">
    <property type="entry name" value="HVA22-LIKE PROTEINS"/>
    <property type="match status" value="1"/>
</dbReference>
<evidence type="ECO:0000256" key="3">
    <source>
        <dbReference type="ARBA" id="ARBA00022692"/>
    </source>
</evidence>
<keyword evidence="5" id="KW-0472">Membrane</keyword>
<evidence type="ECO:0000256" key="1">
    <source>
        <dbReference type="ARBA" id="ARBA00004141"/>
    </source>
</evidence>
<evidence type="ECO:0000256" key="6">
    <source>
        <dbReference type="SAM" id="MobiDB-lite"/>
    </source>
</evidence>
<feature type="region of interest" description="Disordered" evidence="6">
    <location>
        <begin position="158"/>
        <end position="240"/>
    </location>
</feature>
<evidence type="ECO:0000313" key="8">
    <source>
        <dbReference type="EMBL" id="PPQ71369.1"/>
    </source>
</evidence>
<feature type="compositionally biased region" description="Low complexity" evidence="6">
    <location>
        <begin position="405"/>
        <end position="418"/>
    </location>
</feature>
<evidence type="ECO:0000313" key="9">
    <source>
        <dbReference type="Proteomes" id="UP000284842"/>
    </source>
</evidence>
<feature type="region of interest" description="Disordered" evidence="6">
    <location>
        <begin position="402"/>
        <end position="561"/>
    </location>
</feature>
<gene>
    <name evidence="8" type="ORF">CVT24_011755</name>
</gene>
<evidence type="ECO:0000256" key="7">
    <source>
        <dbReference type="SAM" id="SignalP"/>
    </source>
</evidence>
<evidence type="ECO:0000256" key="4">
    <source>
        <dbReference type="ARBA" id="ARBA00022989"/>
    </source>
</evidence>
<accession>A0A409VYP1</accession>
<evidence type="ECO:0008006" key="10">
    <source>
        <dbReference type="Google" id="ProtNLM"/>
    </source>
</evidence>
<feature type="compositionally biased region" description="Polar residues" evidence="6">
    <location>
        <begin position="437"/>
        <end position="454"/>
    </location>
</feature>
<dbReference type="InterPro" id="IPR004345">
    <property type="entry name" value="TB2_DP1_HVA22"/>
</dbReference>
<dbReference type="PANTHER" id="PTHR12300:SF161">
    <property type="entry name" value="RECEPTOR EXPRESSION-ENHANCING PROTEIN"/>
    <property type="match status" value="1"/>
</dbReference>
<dbReference type="OrthoDB" id="434647at2759"/>
<evidence type="ECO:0000256" key="5">
    <source>
        <dbReference type="ARBA" id="ARBA00023136"/>
    </source>
</evidence>
<feature type="compositionally biased region" description="Polar residues" evidence="6">
    <location>
        <begin position="195"/>
        <end position="223"/>
    </location>
</feature>
<proteinExistence type="inferred from homology"/>
<reference evidence="8 9" key="1">
    <citation type="journal article" date="2018" name="Evol. Lett.">
        <title>Horizontal gene cluster transfer increased hallucinogenic mushroom diversity.</title>
        <authorList>
            <person name="Reynolds H.T."/>
            <person name="Vijayakumar V."/>
            <person name="Gluck-Thaler E."/>
            <person name="Korotkin H.B."/>
            <person name="Matheny P.B."/>
            <person name="Slot J.C."/>
        </authorList>
    </citation>
    <scope>NUCLEOTIDE SEQUENCE [LARGE SCALE GENOMIC DNA]</scope>
    <source>
        <strain evidence="8 9">2629</strain>
    </source>
</reference>
<dbReference type="InParanoid" id="A0A409VYP1"/>
<feature type="signal peptide" evidence="7">
    <location>
        <begin position="1"/>
        <end position="20"/>
    </location>
</feature>
<feature type="compositionally biased region" description="Polar residues" evidence="6">
    <location>
        <begin position="163"/>
        <end position="172"/>
    </location>
</feature>
<dbReference type="Pfam" id="PF03134">
    <property type="entry name" value="TB2_DP1_HVA22"/>
    <property type="match status" value="1"/>
</dbReference>
<dbReference type="EMBL" id="NHTK01005918">
    <property type="protein sequence ID" value="PPQ71369.1"/>
    <property type="molecule type" value="Genomic_DNA"/>
</dbReference>
<feature type="compositionally biased region" description="Basic residues" evidence="6">
    <location>
        <begin position="535"/>
        <end position="548"/>
    </location>
</feature>
<dbReference type="Proteomes" id="UP000284842">
    <property type="component" value="Unassembled WGS sequence"/>
</dbReference>
<feature type="compositionally biased region" description="Polar residues" evidence="6">
    <location>
        <begin position="267"/>
        <end position="282"/>
    </location>
</feature>
<feature type="chain" id="PRO_5019295926" description="Protein YOP1" evidence="7">
    <location>
        <begin position="21"/>
        <end position="614"/>
    </location>
</feature>
<organism evidence="8 9">
    <name type="scientific">Panaeolus cyanescens</name>
    <dbReference type="NCBI Taxonomy" id="181874"/>
    <lineage>
        <taxon>Eukaryota</taxon>
        <taxon>Fungi</taxon>
        <taxon>Dikarya</taxon>
        <taxon>Basidiomycota</taxon>
        <taxon>Agaricomycotina</taxon>
        <taxon>Agaricomycetes</taxon>
        <taxon>Agaricomycetidae</taxon>
        <taxon>Agaricales</taxon>
        <taxon>Agaricineae</taxon>
        <taxon>Galeropsidaceae</taxon>
        <taxon>Panaeolus</taxon>
    </lineage>
</organism>
<comment type="similarity">
    <text evidence="2">Belongs to the DP1 family.</text>
</comment>
<dbReference type="GO" id="GO:0016020">
    <property type="term" value="C:membrane"/>
    <property type="evidence" value="ECO:0007669"/>
    <property type="project" value="UniProtKB-SubCell"/>
</dbReference>